<reference evidence="1" key="1">
    <citation type="submission" date="2023-07" db="EMBL/GenBank/DDBJ databases">
        <title>draft genome sequence of fig (Ficus carica).</title>
        <authorList>
            <person name="Takahashi T."/>
            <person name="Nishimura K."/>
        </authorList>
    </citation>
    <scope>NUCLEOTIDE SEQUENCE</scope>
</reference>
<protein>
    <submittedName>
        <fullName evidence="1">Uncharacterized protein</fullName>
    </submittedName>
</protein>
<name>A0AA88AI46_FICCA</name>
<keyword evidence="2" id="KW-1185">Reference proteome</keyword>
<evidence type="ECO:0000313" key="1">
    <source>
        <dbReference type="EMBL" id="GMN46468.1"/>
    </source>
</evidence>
<sequence length="73" mass="8212">MGEEGGRSRAVQLGNRETKGNLQGRVLHSKPISVYCATVQWKVQTGLNPQTGPFQFELLYTSLSWCTKHSLKY</sequence>
<evidence type="ECO:0000313" key="2">
    <source>
        <dbReference type="Proteomes" id="UP001187192"/>
    </source>
</evidence>
<proteinExistence type="predicted"/>
<accession>A0AA88AI46</accession>
<organism evidence="1 2">
    <name type="scientific">Ficus carica</name>
    <name type="common">Common fig</name>
    <dbReference type="NCBI Taxonomy" id="3494"/>
    <lineage>
        <taxon>Eukaryota</taxon>
        <taxon>Viridiplantae</taxon>
        <taxon>Streptophyta</taxon>
        <taxon>Embryophyta</taxon>
        <taxon>Tracheophyta</taxon>
        <taxon>Spermatophyta</taxon>
        <taxon>Magnoliopsida</taxon>
        <taxon>eudicotyledons</taxon>
        <taxon>Gunneridae</taxon>
        <taxon>Pentapetalae</taxon>
        <taxon>rosids</taxon>
        <taxon>fabids</taxon>
        <taxon>Rosales</taxon>
        <taxon>Moraceae</taxon>
        <taxon>Ficeae</taxon>
        <taxon>Ficus</taxon>
    </lineage>
</organism>
<dbReference type="EMBL" id="BTGU01000023">
    <property type="protein sequence ID" value="GMN46468.1"/>
    <property type="molecule type" value="Genomic_DNA"/>
</dbReference>
<comment type="caution">
    <text evidence="1">The sequence shown here is derived from an EMBL/GenBank/DDBJ whole genome shotgun (WGS) entry which is preliminary data.</text>
</comment>
<dbReference type="Proteomes" id="UP001187192">
    <property type="component" value="Unassembled WGS sequence"/>
</dbReference>
<dbReference type="AlphaFoldDB" id="A0AA88AI46"/>
<gene>
    <name evidence="1" type="ORF">TIFTF001_015660</name>
</gene>